<dbReference type="InterPro" id="IPR013328">
    <property type="entry name" value="6PGD_dom2"/>
</dbReference>
<evidence type="ECO:0000256" key="4">
    <source>
        <dbReference type="PIRSR" id="PIRSR000103-1"/>
    </source>
</evidence>
<dbReference type="SUPFAM" id="SSF48179">
    <property type="entry name" value="6-phosphogluconate dehydrogenase C-terminal domain-like"/>
    <property type="match status" value="1"/>
</dbReference>
<keyword evidence="3" id="KW-0520">NAD</keyword>
<dbReference type="InterPro" id="IPR006115">
    <property type="entry name" value="6PGDH_NADP-bd"/>
</dbReference>
<dbReference type="GO" id="GO:0051287">
    <property type="term" value="F:NAD binding"/>
    <property type="evidence" value="ECO:0007669"/>
    <property type="project" value="InterPro"/>
</dbReference>
<evidence type="ECO:0000256" key="2">
    <source>
        <dbReference type="ARBA" id="ARBA00023002"/>
    </source>
</evidence>
<dbReference type="Gene3D" id="1.10.1040.10">
    <property type="entry name" value="N-(1-d-carboxylethyl)-l-norvaline Dehydrogenase, domain 2"/>
    <property type="match status" value="1"/>
</dbReference>
<dbReference type="PANTHER" id="PTHR43580:SF2">
    <property type="entry name" value="CYTOKINE-LIKE NUCLEAR FACTOR N-PAC"/>
    <property type="match status" value="1"/>
</dbReference>
<feature type="domain" description="6-phosphogluconate dehydrogenase NADP-binding" evidence="5">
    <location>
        <begin position="18"/>
        <end position="174"/>
    </location>
</feature>
<dbReference type="InterPro" id="IPR029154">
    <property type="entry name" value="HIBADH-like_NADP-bd"/>
</dbReference>
<keyword evidence="2" id="KW-0560">Oxidoreductase</keyword>
<evidence type="ECO:0000313" key="8">
    <source>
        <dbReference type="Proteomes" id="UP000470875"/>
    </source>
</evidence>
<evidence type="ECO:0000313" key="7">
    <source>
        <dbReference type="EMBL" id="MSS85399.1"/>
    </source>
</evidence>
<dbReference type="PANTHER" id="PTHR43580">
    <property type="entry name" value="OXIDOREDUCTASE GLYR1-RELATED"/>
    <property type="match status" value="1"/>
</dbReference>
<accession>A0A6N7VUD7</accession>
<comment type="similarity">
    <text evidence="1">Belongs to the HIBADH-related family.</text>
</comment>
<evidence type="ECO:0000256" key="3">
    <source>
        <dbReference type="ARBA" id="ARBA00023027"/>
    </source>
</evidence>
<dbReference type="AlphaFoldDB" id="A0A6N7VUD7"/>
<dbReference type="InterPro" id="IPR015815">
    <property type="entry name" value="HIBADH-related"/>
</dbReference>
<sequence>MDNRNTATDNETTNTHLNITVVGAGIMGSGIATSLLRSGIKTTVWNRTIEKAEHLAALGARVEPDPRKAIAGADAIFVVLFDGDSVMGFLESTHDAARSDALWVQTATIGVDATKRVATFAEEKHINLVETLMMGSKLQAEEGSLILLGGGEKAYFEKLAPVWHAISKKLVYCGEKVGDGTVVKLACNSWVATITSAAAQAIALCQAYGLDAQLFLDSIEGATSDSPYAHIKGEKILTDEFSAQFSLAAVCKDLGLINQAAETAGVGTAIIDAVESTYQKALAEGHENEDLSSVYFALKSRKGDH</sequence>
<dbReference type="SUPFAM" id="SSF51735">
    <property type="entry name" value="NAD(P)-binding Rossmann-fold domains"/>
    <property type="match status" value="1"/>
</dbReference>
<feature type="domain" description="3-hydroxyisobutyrate dehydrogenase-like NAD-binding" evidence="6">
    <location>
        <begin position="178"/>
        <end position="295"/>
    </location>
</feature>
<dbReference type="Pfam" id="PF03446">
    <property type="entry name" value="NAD_binding_2"/>
    <property type="match status" value="1"/>
</dbReference>
<dbReference type="InterPro" id="IPR051265">
    <property type="entry name" value="HIBADH-related_NP60_sf"/>
</dbReference>
<comment type="caution">
    <text evidence="7">The sequence shown here is derived from an EMBL/GenBank/DDBJ whole genome shotgun (WGS) entry which is preliminary data.</text>
</comment>
<dbReference type="InterPro" id="IPR008927">
    <property type="entry name" value="6-PGluconate_DH-like_C_sf"/>
</dbReference>
<evidence type="ECO:0000256" key="1">
    <source>
        <dbReference type="ARBA" id="ARBA00009080"/>
    </source>
</evidence>
<organism evidence="7 8">
    <name type="scientific">Scrofimicrobium canadense</name>
    <dbReference type="NCBI Taxonomy" id="2652290"/>
    <lineage>
        <taxon>Bacteria</taxon>
        <taxon>Bacillati</taxon>
        <taxon>Actinomycetota</taxon>
        <taxon>Actinomycetes</taxon>
        <taxon>Actinomycetales</taxon>
        <taxon>Actinomycetaceae</taxon>
        <taxon>Scrofimicrobium</taxon>
    </lineage>
</organism>
<dbReference type="GO" id="GO:0050661">
    <property type="term" value="F:NADP binding"/>
    <property type="evidence" value="ECO:0007669"/>
    <property type="project" value="InterPro"/>
</dbReference>
<dbReference type="PIRSF" id="PIRSF000103">
    <property type="entry name" value="HIBADH"/>
    <property type="match status" value="1"/>
</dbReference>
<dbReference type="GO" id="GO:0016491">
    <property type="term" value="F:oxidoreductase activity"/>
    <property type="evidence" value="ECO:0007669"/>
    <property type="project" value="UniProtKB-KW"/>
</dbReference>
<keyword evidence="8" id="KW-1185">Reference proteome</keyword>
<evidence type="ECO:0000259" key="5">
    <source>
        <dbReference type="Pfam" id="PF03446"/>
    </source>
</evidence>
<feature type="active site" evidence="4">
    <location>
        <position position="184"/>
    </location>
</feature>
<proteinExistence type="inferred from homology"/>
<dbReference type="InterPro" id="IPR036291">
    <property type="entry name" value="NAD(P)-bd_dom_sf"/>
</dbReference>
<dbReference type="RefSeq" id="WP_154546646.1">
    <property type="nucleotide sequence ID" value="NZ_VULO01000017.1"/>
</dbReference>
<dbReference type="Proteomes" id="UP000470875">
    <property type="component" value="Unassembled WGS sequence"/>
</dbReference>
<reference evidence="7 8" key="1">
    <citation type="submission" date="2019-08" db="EMBL/GenBank/DDBJ databases">
        <title>In-depth cultivation of the pig gut microbiome towards novel bacterial diversity and tailored functional studies.</title>
        <authorList>
            <person name="Wylensek D."/>
            <person name="Hitch T.C.A."/>
            <person name="Clavel T."/>
        </authorList>
    </citation>
    <scope>NUCLEOTIDE SEQUENCE [LARGE SCALE GENOMIC DNA]</scope>
    <source>
        <strain evidence="7 8">WB03_NA08</strain>
    </source>
</reference>
<name>A0A6N7VUD7_9ACTO</name>
<dbReference type="EMBL" id="VULO01000017">
    <property type="protein sequence ID" value="MSS85399.1"/>
    <property type="molecule type" value="Genomic_DNA"/>
</dbReference>
<gene>
    <name evidence="7" type="ORF">FYJ24_11725</name>
</gene>
<protein>
    <submittedName>
        <fullName evidence="7">NAD(P)-dependent oxidoreductase</fullName>
    </submittedName>
</protein>
<dbReference type="Gene3D" id="3.40.50.720">
    <property type="entry name" value="NAD(P)-binding Rossmann-like Domain"/>
    <property type="match status" value="1"/>
</dbReference>
<evidence type="ECO:0000259" key="6">
    <source>
        <dbReference type="Pfam" id="PF14833"/>
    </source>
</evidence>
<dbReference type="Pfam" id="PF14833">
    <property type="entry name" value="NAD_binding_11"/>
    <property type="match status" value="1"/>
</dbReference>